<evidence type="ECO:0000256" key="1">
    <source>
        <dbReference type="ARBA" id="ARBA00004245"/>
    </source>
</evidence>
<sequence>MLTMTVKSTTRWKPGRVRMPFPLLIPVSKSSTCRRSLTMQPAPPLQVNTLKLALEGVEKERDYYFSKLREVEMLCQEQGEENTLFVERLMEVLYAAEEQVGIGRSWLRVTGRKRTSKPTRGHHKIRRKNKMNTDCHHPSPQLKLLFLLCENCQGFFLFLLTV</sequence>
<name>A0ABV0QWQ4_9TELE</name>
<evidence type="ECO:0000256" key="3">
    <source>
        <dbReference type="ARBA" id="ARBA00022701"/>
    </source>
</evidence>
<dbReference type="InterPro" id="IPR004953">
    <property type="entry name" value="EB1_C"/>
</dbReference>
<dbReference type="Proteomes" id="UP001434883">
    <property type="component" value="Unassembled WGS sequence"/>
</dbReference>
<dbReference type="Pfam" id="PF03271">
    <property type="entry name" value="EB1"/>
    <property type="match status" value="1"/>
</dbReference>
<proteinExistence type="predicted"/>
<comment type="subcellular location">
    <subcellularLocation>
        <location evidence="1">Cytoplasm</location>
        <location evidence="1">Cytoskeleton</location>
    </subcellularLocation>
</comment>
<keyword evidence="8" id="KW-1185">Reference proteome</keyword>
<evidence type="ECO:0000313" key="7">
    <source>
        <dbReference type="EMBL" id="MEQ2199851.1"/>
    </source>
</evidence>
<dbReference type="PANTHER" id="PTHR10623">
    <property type="entry name" value="MICROTUBULE-ASSOCIATED PROTEIN RP/EB FAMILY MEMBER"/>
    <property type="match status" value="1"/>
</dbReference>
<protein>
    <recommendedName>
        <fullName evidence="6">EB1 C-terminal domain-containing protein</fullName>
    </recommendedName>
</protein>
<evidence type="ECO:0000256" key="2">
    <source>
        <dbReference type="ARBA" id="ARBA00022490"/>
    </source>
</evidence>
<gene>
    <name evidence="7" type="ORF">XENOCAPTIV_014294</name>
</gene>
<evidence type="ECO:0000256" key="5">
    <source>
        <dbReference type="PROSITE-ProRule" id="PRU00576"/>
    </source>
</evidence>
<feature type="domain" description="EB1 C-terminal" evidence="6">
    <location>
        <begin position="32"/>
        <end position="102"/>
    </location>
</feature>
<evidence type="ECO:0000259" key="6">
    <source>
        <dbReference type="PROSITE" id="PS51230"/>
    </source>
</evidence>
<dbReference type="InterPro" id="IPR027328">
    <property type="entry name" value="MAPRE"/>
</dbReference>
<keyword evidence="4" id="KW-0206">Cytoskeleton</keyword>
<accession>A0ABV0QWQ4</accession>
<dbReference type="EMBL" id="JAHRIN010025504">
    <property type="protein sequence ID" value="MEQ2199851.1"/>
    <property type="molecule type" value="Genomic_DNA"/>
</dbReference>
<dbReference type="Gene3D" id="1.20.5.1430">
    <property type="match status" value="1"/>
</dbReference>
<evidence type="ECO:0000256" key="4">
    <source>
        <dbReference type="ARBA" id="ARBA00023212"/>
    </source>
</evidence>
<dbReference type="InterPro" id="IPR036133">
    <property type="entry name" value="EB1_C_sf"/>
</dbReference>
<organism evidence="7 8">
    <name type="scientific">Xenoophorus captivus</name>
    <dbReference type="NCBI Taxonomy" id="1517983"/>
    <lineage>
        <taxon>Eukaryota</taxon>
        <taxon>Metazoa</taxon>
        <taxon>Chordata</taxon>
        <taxon>Craniata</taxon>
        <taxon>Vertebrata</taxon>
        <taxon>Euteleostomi</taxon>
        <taxon>Actinopterygii</taxon>
        <taxon>Neopterygii</taxon>
        <taxon>Teleostei</taxon>
        <taxon>Neoteleostei</taxon>
        <taxon>Acanthomorphata</taxon>
        <taxon>Ovalentaria</taxon>
        <taxon>Atherinomorphae</taxon>
        <taxon>Cyprinodontiformes</taxon>
        <taxon>Goodeidae</taxon>
        <taxon>Xenoophorus</taxon>
    </lineage>
</organism>
<keyword evidence="2" id="KW-0963">Cytoplasm</keyword>
<reference evidence="7 8" key="1">
    <citation type="submission" date="2021-06" db="EMBL/GenBank/DDBJ databases">
        <authorList>
            <person name="Palmer J.M."/>
        </authorList>
    </citation>
    <scope>NUCLEOTIDE SEQUENCE [LARGE SCALE GENOMIC DNA]</scope>
    <source>
        <strain evidence="7 8">XC_2019</strain>
        <tissue evidence="7">Muscle</tissue>
    </source>
</reference>
<dbReference type="PROSITE" id="PS51230">
    <property type="entry name" value="EB1_C"/>
    <property type="match status" value="1"/>
</dbReference>
<comment type="caution">
    <text evidence="7">The sequence shown here is derived from an EMBL/GenBank/DDBJ whole genome shotgun (WGS) entry which is preliminary data.</text>
</comment>
<dbReference type="SUPFAM" id="SSF140612">
    <property type="entry name" value="EB1 dimerisation domain-like"/>
    <property type="match status" value="1"/>
</dbReference>
<evidence type="ECO:0000313" key="8">
    <source>
        <dbReference type="Proteomes" id="UP001434883"/>
    </source>
</evidence>
<keyword evidence="3 5" id="KW-0493">Microtubule</keyword>